<keyword evidence="1" id="KW-0472">Membrane</keyword>
<evidence type="ECO:0000313" key="2">
    <source>
        <dbReference type="EMBL" id="KAE8138340.1"/>
    </source>
</evidence>
<proteinExistence type="predicted"/>
<dbReference type="Proteomes" id="UP000325672">
    <property type="component" value="Unassembled WGS sequence"/>
</dbReference>
<keyword evidence="1" id="KW-0812">Transmembrane</keyword>
<accession>A0A5N6SX73</accession>
<feature type="transmembrane region" description="Helical" evidence="1">
    <location>
        <begin position="23"/>
        <end position="44"/>
    </location>
</feature>
<dbReference type="AlphaFoldDB" id="A0A5N6SX73"/>
<dbReference type="RefSeq" id="XP_031914403.1">
    <property type="nucleotide sequence ID" value="XM_032054313.1"/>
</dbReference>
<gene>
    <name evidence="2" type="ORF">BDV38DRAFT_244372</name>
</gene>
<organism evidence="2 3">
    <name type="scientific">Aspergillus pseudotamarii</name>
    <dbReference type="NCBI Taxonomy" id="132259"/>
    <lineage>
        <taxon>Eukaryota</taxon>
        <taxon>Fungi</taxon>
        <taxon>Dikarya</taxon>
        <taxon>Ascomycota</taxon>
        <taxon>Pezizomycotina</taxon>
        <taxon>Eurotiomycetes</taxon>
        <taxon>Eurotiomycetidae</taxon>
        <taxon>Eurotiales</taxon>
        <taxon>Aspergillaceae</taxon>
        <taxon>Aspergillus</taxon>
        <taxon>Aspergillus subgen. Circumdati</taxon>
    </lineage>
</organism>
<sequence>MSVFTRAEPSVRLPPHCGEPFGASGWVVLLGFGMGTAIDSYYNYRSSNENSDRDGNIRVYCYV</sequence>
<keyword evidence="3" id="KW-1185">Reference proteome</keyword>
<protein>
    <submittedName>
        <fullName evidence="2">Uncharacterized protein</fullName>
    </submittedName>
</protein>
<name>A0A5N6SX73_ASPPS</name>
<reference evidence="2 3" key="1">
    <citation type="submission" date="2019-04" db="EMBL/GenBank/DDBJ databases">
        <title>Friends and foes A comparative genomics study of 23 Aspergillus species from section Flavi.</title>
        <authorList>
            <consortium name="DOE Joint Genome Institute"/>
            <person name="Kjaerbolling I."/>
            <person name="Vesth T."/>
            <person name="Frisvad J.C."/>
            <person name="Nybo J.L."/>
            <person name="Theobald S."/>
            <person name="Kildgaard S."/>
            <person name="Isbrandt T."/>
            <person name="Kuo A."/>
            <person name="Sato A."/>
            <person name="Lyhne E.K."/>
            <person name="Kogle M.E."/>
            <person name="Wiebenga A."/>
            <person name="Kun R.S."/>
            <person name="Lubbers R.J."/>
            <person name="Makela M.R."/>
            <person name="Barry K."/>
            <person name="Chovatia M."/>
            <person name="Clum A."/>
            <person name="Daum C."/>
            <person name="Haridas S."/>
            <person name="He G."/>
            <person name="LaButti K."/>
            <person name="Lipzen A."/>
            <person name="Mondo S."/>
            <person name="Riley R."/>
            <person name="Salamov A."/>
            <person name="Simmons B.A."/>
            <person name="Magnuson J.K."/>
            <person name="Henrissat B."/>
            <person name="Mortensen U.H."/>
            <person name="Larsen T.O."/>
            <person name="Devries R.P."/>
            <person name="Grigoriev I.V."/>
            <person name="Machida M."/>
            <person name="Baker S.E."/>
            <person name="Andersen M.R."/>
        </authorList>
    </citation>
    <scope>NUCLEOTIDE SEQUENCE [LARGE SCALE GENOMIC DNA]</scope>
    <source>
        <strain evidence="2 3">CBS 117625</strain>
    </source>
</reference>
<evidence type="ECO:0000256" key="1">
    <source>
        <dbReference type="SAM" id="Phobius"/>
    </source>
</evidence>
<dbReference type="EMBL" id="ML743571">
    <property type="protein sequence ID" value="KAE8138340.1"/>
    <property type="molecule type" value="Genomic_DNA"/>
</dbReference>
<evidence type="ECO:0000313" key="3">
    <source>
        <dbReference type="Proteomes" id="UP000325672"/>
    </source>
</evidence>
<keyword evidence="1" id="KW-1133">Transmembrane helix</keyword>
<dbReference type="GeneID" id="43638523"/>